<dbReference type="OrthoDB" id="9812484at2"/>
<dbReference type="Pfam" id="PF00440">
    <property type="entry name" value="TetR_N"/>
    <property type="match status" value="1"/>
</dbReference>
<keyword evidence="4" id="KW-1185">Reference proteome</keyword>
<proteinExistence type="predicted"/>
<evidence type="ECO:0000259" key="2">
    <source>
        <dbReference type="Pfam" id="PF00440"/>
    </source>
</evidence>
<dbReference type="Gene3D" id="1.10.357.10">
    <property type="entry name" value="Tetracycline Repressor, domain 2"/>
    <property type="match status" value="1"/>
</dbReference>
<dbReference type="Proteomes" id="UP000298381">
    <property type="component" value="Unassembled WGS sequence"/>
</dbReference>
<dbReference type="EMBL" id="SRIB01000004">
    <property type="protein sequence ID" value="TFZ40747.1"/>
    <property type="molecule type" value="Genomic_DNA"/>
</dbReference>
<evidence type="ECO:0000313" key="3">
    <source>
        <dbReference type="EMBL" id="TFZ40747.1"/>
    </source>
</evidence>
<protein>
    <submittedName>
        <fullName evidence="3">TetR/AcrR family transcriptional regulator</fullName>
    </submittedName>
</protein>
<dbReference type="InterPro" id="IPR001647">
    <property type="entry name" value="HTH_TetR"/>
</dbReference>
<accession>A0A4Z0D7A1</accession>
<evidence type="ECO:0000256" key="1">
    <source>
        <dbReference type="ARBA" id="ARBA00023125"/>
    </source>
</evidence>
<evidence type="ECO:0000313" key="4">
    <source>
        <dbReference type="Proteomes" id="UP000298381"/>
    </source>
</evidence>
<dbReference type="SUPFAM" id="SSF46689">
    <property type="entry name" value="Homeodomain-like"/>
    <property type="match status" value="1"/>
</dbReference>
<feature type="domain" description="HTH tetR-type" evidence="2">
    <location>
        <begin position="31"/>
        <end position="55"/>
    </location>
</feature>
<name>A0A4Z0D7A1_9FIRM</name>
<gene>
    <name evidence="3" type="ORF">E4100_04105</name>
</gene>
<comment type="caution">
    <text evidence="3">The sequence shown here is derived from an EMBL/GenBank/DDBJ whole genome shotgun (WGS) entry which is preliminary data.</text>
</comment>
<keyword evidence="1" id="KW-0238">DNA-binding</keyword>
<dbReference type="RefSeq" id="WP_135270773.1">
    <property type="nucleotide sequence ID" value="NZ_SRIB01000004.1"/>
</dbReference>
<reference evidence="3 4" key="1">
    <citation type="submission" date="2019-03" db="EMBL/GenBank/DDBJ databases">
        <title>Draft genome sequence data and analysis of a Fermenting Bacterium, Soehngenia longevitae strain 1933PT, isolated from petroleum reservoir in Azerbaijan.</title>
        <authorList>
            <person name="Grouzdev D.S."/>
            <person name="Bidzhieva S.K."/>
            <person name="Sokolova D.S."/>
            <person name="Tourova T.P."/>
            <person name="Poltaraus A.B."/>
            <person name="Nazina T.N."/>
        </authorList>
    </citation>
    <scope>NUCLEOTIDE SEQUENCE [LARGE SCALE GENOMIC DNA]</scope>
    <source>
        <strain evidence="3 4">1933P</strain>
    </source>
</reference>
<dbReference type="GO" id="GO:0003677">
    <property type="term" value="F:DNA binding"/>
    <property type="evidence" value="ECO:0007669"/>
    <property type="project" value="UniProtKB-KW"/>
</dbReference>
<organism evidence="3 4">
    <name type="scientific">Soehngenia longivitae</name>
    <dbReference type="NCBI Taxonomy" id="2562294"/>
    <lineage>
        <taxon>Bacteria</taxon>
        <taxon>Bacillati</taxon>
        <taxon>Bacillota</taxon>
        <taxon>Tissierellia</taxon>
        <taxon>Tissierellales</taxon>
        <taxon>Tissierellaceae</taxon>
        <taxon>Soehngenia</taxon>
    </lineage>
</organism>
<sequence>MRSNQYSDKEIAVFNGLVGLLKQGKSLYKIKVSEIAKAANIGKGTIYDYFSSKEEAIYLALLYYLNNEMTRVVSEVESTSSFKNKIYKLLDITEENIESKYSSLKTVLSAKDISSMYDLIEGNENLIDSFINYMGKIMESIVTAGENEGYINKSYSSYYKKSAIRCILIGFAQFVSHKECYKDVNVDLAKEVAYTQLIKMLR</sequence>
<dbReference type="InterPro" id="IPR009057">
    <property type="entry name" value="Homeodomain-like_sf"/>
</dbReference>
<dbReference type="AlphaFoldDB" id="A0A4Z0D7A1"/>